<evidence type="ECO:0000313" key="3">
    <source>
        <dbReference type="WBParaSite" id="NBR_0000735201-mRNA-1"/>
    </source>
</evidence>
<keyword evidence="2" id="KW-1185">Reference proteome</keyword>
<name>A0A0N4XWQ8_NIPBR</name>
<reference evidence="3" key="1">
    <citation type="submission" date="2017-02" db="UniProtKB">
        <authorList>
            <consortium name="WormBaseParasite"/>
        </authorList>
    </citation>
    <scope>IDENTIFICATION</scope>
</reference>
<dbReference type="Proteomes" id="UP000271162">
    <property type="component" value="Unassembled WGS sequence"/>
</dbReference>
<dbReference type="WBParaSite" id="NBR_0000735201-mRNA-1">
    <property type="protein sequence ID" value="NBR_0000735201-mRNA-1"/>
    <property type="gene ID" value="NBR_0000735201"/>
</dbReference>
<reference evidence="1 2" key="2">
    <citation type="submission" date="2018-11" db="EMBL/GenBank/DDBJ databases">
        <authorList>
            <consortium name="Pathogen Informatics"/>
        </authorList>
    </citation>
    <scope>NUCLEOTIDE SEQUENCE [LARGE SCALE GENOMIC DNA]</scope>
</reference>
<organism evidence="3">
    <name type="scientific">Nippostrongylus brasiliensis</name>
    <name type="common">Rat hookworm</name>
    <dbReference type="NCBI Taxonomy" id="27835"/>
    <lineage>
        <taxon>Eukaryota</taxon>
        <taxon>Metazoa</taxon>
        <taxon>Ecdysozoa</taxon>
        <taxon>Nematoda</taxon>
        <taxon>Chromadorea</taxon>
        <taxon>Rhabditida</taxon>
        <taxon>Rhabditina</taxon>
        <taxon>Rhabditomorpha</taxon>
        <taxon>Strongyloidea</taxon>
        <taxon>Heligmosomidae</taxon>
        <taxon>Nippostrongylus</taxon>
    </lineage>
</organism>
<evidence type="ECO:0000313" key="2">
    <source>
        <dbReference type="Proteomes" id="UP000271162"/>
    </source>
</evidence>
<protein>
    <submittedName>
        <fullName evidence="3">EKC/KEOPS complex subunit cgi121</fullName>
    </submittedName>
</protein>
<evidence type="ECO:0000313" key="1">
    <source>
        <dbReference type="EMBL" id="VDL70942.1"/>
    </source>
</evidence>
<accession>A0A0N4XWQ8</accession>
<proteinExistence type="predicted"/>
<sequence>MRHDCIGSDTAYQANDFRYGVCVEYPAATQAIANKLRVELQKYEEVEYLNIASALDPRFKLMFISQSWRKRLEQILLNGDDAPITTIFSAPSSSADPFQKYYQVEYQDLKKVPTAATMSLTHERVTVTAELDQFFGTCRNVG</sequence>
<gene>
    <name evidence="1" type="ORF">NBR_LOCUS7353</name>
</gene>
<dbReference type="EMBL" id="UYSL01019882">
    <property type="protein sequence ID" value="VDL70942.1"/>
    <property type="molecule type" value="Genomic_DNA"/>
</dbReference>
<dbReference type="AlphaFoldDB" id="A0A0N4XWQ8"/>